<dbReference type="InterPro" id="IPR006785">
    <property type="entry name" value="Pex14_N"/>
</dbReference>
<comment type="function">
    <text evidence="7">Component of the PEX13-PEX14 docking complex, a translocon channel that specifically mediates the import of peroxisomal cargo proteins bound to PEX5 receptor. The PEX13-PEX14 docking complex forms a large import pore which can be opened to a diameter of about 9 nm. Mechanistically, PEX5 receptor along with cargo proteins associates with the PEX14 subunit of the PEX13-PEX14 docking complex in the cytosol, leading to the insertion of the receptor into the organelle membrane with the concomitant translocation of the cargo into the peroxisome matrix.</text>
</comment>
<evidence type="ECO:0000259" key="9">
    <source>
        <dbReference type="Pfam" id="PF04695"/>
    </source>
</evidence>
<reference evidence="10" key="1">
    <citation type="submission" date="2021-07" db="EMBL/GenBank/DDBJ databases">
        <authorList>
            <person name="Durling M."/>
        </authorList>
    </citation>
    <scope>NUCLEOTIDE SEQUENCE</scope>
</reference>
<dbReference type="GO" id="GO:0005778">
    <property type="term" value="C:peroxisomal membrane"/>
    <property type="evidence" value="ECO:0007669"/>
    <property type="project" value="UniProtKB-SubCell"/>
</dbReference>
<dbReference type="OrthoDB" id="441517at2759"/>
<evidence type="ECO:0000256" key="8">
    <source>
        <dbReference type="SAM" id="MobiDB-lite"/>
    </source>
</evidence>
<dbReference type="Proteomes" id="UP000696280">
    <property type="component" value="Unassembled WGS sequence"/>
</dbReference>
<comment type="similarity">
    <text evidence="1 7">Belongs to the peroxin-14 family.</text>
</comment>
<dbReference type="Gene3D" id="1.10.10.10">
    <property type="entry name" value="Winged helix-like DNA-binding domain superfamily/Winged helix DNA-binding domain"/>
    <property type="match status" value="1"/>
</dbReference>
<dbReference type="AlphaFoldDB" id="A0A9N9L477"/>
<evidence type="ECO:0000256" key="7">
    <source>
        <dbReference type="RuleBase" id="RU367032"/>
    </source>
</evidence>
<keyword evidence="7" id="KW-0472">Membrane</keyword>
<accession>A0A9N9L477</accession>
<evidence type="ECO:0000256" key="5">
    <source>
        <dbReference type="ARBA" id="ARBA00029691"/>
    </source>
</evidence>
<name>A0A9N9L477_9HELO</name>
<sequence>MSDSDAGEKKADGPSWQQDPAQKPLQEEDKPAEEPKPNRETILASARKFLQEEEVKDASTDKKIAFLESKGLESEDIQELLSVSTVSEASSSTIPQVEAATEKPDEISDATPDEIPDSSPPPPANYPVEIPPQPPIITYPEFLIAPSQPTPIITKPRLLTTLYLFSSLSLLLYGTSEFLVAPMVANLTASRISLASTASANLSKMIQKLEGMVSEIPEECSNDKIEQGNTAAEDSEAEDPSELFHRDIGVQTSPPQSRAASPSRLSPLESQSNRLASLTKSMQGLISDDNSEGEDTKELETTIGIFREYLDGIAYVPPVYGYNNGFGMGATPKEDDEIARVKAGIRGVKGVLLSARSFPGGVRAGSR</sequence>
<protein>
    <recommendedName>
        <fullName evidence="4 7">Peroxisomal membrane protein PEX14</fullName>
    </recommendedName>
    <alternativeName>
        <fullName evidence="5 7">Peroxin-14</fullName>
    </alternativeName>
</protein>
<dbReference type="PANTHER" id="PTHR23058:SF5">
    <property type="entry name" value="PEROXISOMAL MEMBRANE PROTEIN PEX14"/>
    <property type="match status" value="1"/>
</dbReference>
<feature type="region of interest" description="Disordered" evidence="8">
    <location>
        <begin position="1"/>
        <end position="44"/>
    </location>
</feature>
<keyword evidence="11" id="KW-1185">Reference proteome</keyword>
<keyword evidence="3 7" id="KW-0576">Peroxisome</keyword>
<feature type="domain" description="Peroxisome membrane anchor protein Pex14p N-terminal" evidence="9">
    <location>
        <begin position="39"/>
        <end position="82"/>
    </location>
</feature>
<feature type="region of interest" description="Disordered" evidence="8">
    <location>
        <begin position="85"/>
        <end position="125"/>
    </location>
</feature>
<keyword evidence="2" id="KW-0811">Translocation</keyword>
<comment type="caution">
    <text evidence="10">The sequence shown here is derived from an EMBL/GenBank/DDBJ whole genome shotgun (WGS) entry which is preliminary data.</text>
</comment>
<dbReference type="GO" id="GO:0016560">
    <property type="term" value="P:protein import into peroxisome matrix, docking"/>
    <property type="evidence" value="ECO:0007669"/>
    <property type="project" value="UniProtKB-UniRule"/>
</dbReference>
<feature type="compositionally biased region" description="Basic and acidic residues" evidence="8">
    <location>
        <begin position="25"/>
        <end position="39"/>
    </location>
</feature>
<evidence type="ECO:0000313" key="11">
    <source>
        <dbReference type="Proteomes" id="UP000696280"/>
    </source>
</evidence>
<dbReference type="GO" id="GO:1990429">
    <property type="term" value="C:peroxisomal importomer complex"/>
    <property type="evidence" value="ECO:0007669"/>
    <property type="project" value="TreeGrafter"/>
</dbReference>
<dbReference type="GO" id="GO:0005102">
    <property type="term" value="F:signaling receptor binding"/>
    <property type="evidence" value="ECO:0007669"/>
    <property type="project" value="TreeGrafter"/>
</dbReference>
<dbReference type="Pfam" id="PF04695">
    <property type="entry name" value="Pex14_N"/>
    <property type="match status" value="1"/>
</dbReference>
<keyword evidence="7" id="KW-0813">Transport</keyword>
<feature type="compositionally biased region" description="Acidic residues" evidence="8">
    <location>
        <begin position="107"/>
        <end position="116"/>
    </location>
</feature>
<organism evidence="10 11">
    <name type="scientific">Hymenoscyphus fraxineus</name>
    <dbReference type="NCBI Taxonomy" id="746836"/>
    <lineage>
        <taxon>Eukaryota</taxon>
        <taxon>Fungi</taxon>
        <taxon>Dikarya</taxon>
        <taxon>Ascomycota</taxon>
        <taxon>Pezizomycotina</taxon>
        <taxon>Leotiomycetes</taxon>
        <taxon>Helotiales</taxon>
        <taxon>Helotiaceae</taxon>
        <taxon>Hymenoscyphus</taxon>
    </lineage>
</organism>
<dbReference type="EMBL" id="CAJVRL010000081">
    <property type="protein sequence ID" value="CAG8957838.1"/>
    <property type="molecule type" value="Genomic_DNA"/>
</dbReference>
<feature type="compositionally biased region" description="Low complexity" evidence="8">
    <location>
        <begin position="253"/>
        <end position="268"/>
    </location>
</feature>
<dbReference type="InterPro" id="IPR025655">
    <property type="entry name" value="PEX14"/>
</dbReference>
<evidence type="ECO:0000256" key="6">
    <source>
        <dbReference type="ARBA" id="ARBA00046271"/>
    </source>
</evidence>
<evidence type="ECO:0000256" key="2">
    <source>
        <dbReference type="ARBA" id="ARBA00023010"/>
    </source>
</evidence>
<feature type="region of interest" description="Disordered" evidence="8">
    <location>
        <begin position="248"/>
        <end position="271"/>
    </location>
</feature>
<evidence type="ECO:0000256" key="3">
    <source>
        <dbReference type="ARBA" id="ARBA00023140"/>
    </source>
</evidence>
<dbReference type="PANTHER" id="PTHR23058">
    <property type="entry name" value="PEROXISOMAL MEMBRANE PROTEIN PEX14"/>
    <property type="match status" value="1"/>
</dbReference>
<keyword evidence="7" id="KW-0653">Protein transport</keyword>
<comment type="subcellular location">
    <subcellularLocation>
        <location evidence="6 7">Peroxisome membrane</location>
    </subcellularLocation>
</comment>
<gene>
    <name evidence="10" type="ORF">HYFRA_00000178</name>
</gene>
<evidence type="ECO:0000256" key="4">
    <source>
        <dbReference type="ARBA" id="ARBA00029502"/>
    </source>
</evidence>
<evidence type="ECO:0000313" key="10">
    <source>
        <dbReference type="EMBL" id="CAG8957838.1"/>
    </source>
</evidence>
<feature type="compositionally biased region" description="Basic and acidic residues" evidence="8">
    <location>
        <begin position="1"/>
        <end position="12"/>
    </location>
</feature>
<evidence type="ECO:0000256" key="1">
    <source>
        <dbReference type="ARBA" id="ARBA00005443"/>
    </source>
</evidence>
<proteinExistence type="inferred from homology"/>
<dbReference type="InterPro" id="IPR036388">
    <property type="entry name" value="WH-like_DNA-bd_sf"/>
</dbReference>